<dbReference type="OrthoDB" id="9975416at2759"/>
<dbReference type="EMBL" id="JAAOIC020000023">
    <property type="protein sequence ID" value="KAG8040189.1"/>
    <property type="molecule type" value="Genomic_DNA"/>
</dbReference>
<gene>
    <name evidence="10" type="ORF">G9C98_000759</name>
</gene>
<dbReference type="PANTHER" id="PTHR13170">
    <property type="entry name" value="O-GLCNACASE"/>
    <property type="match status" value="1"/>
</dbReference>
<dbReference type="GO" id="GO:0009100">
    <property type="term" value="P:glycoprotein metabolic process"/>
    <property type="evidence" value="ECO:0007669"/>
    <property type="project" value="TreeGrafter"/>
</dbReference>
<evidence type="ECO:0000256" key="1">
    <source>
        <dbReference type="ARBA" id="ARBA00022801"/>
    </source>
</evidence>
<dbReference type="Pfam" id="PF07555">
    <property type="entry name" value="NAGidase"/>
    <property type="match status" value="1"/>
</dbReference>
<reference evidence="10" key="1">
    <citation type="submission" date="2020-03" db="EMBL/GenBank/DDBJ databases">
        <authorList>
            <person name="Chebbi M.A."/>
            <person name="Drezen J.M."/>
        </authorList>
    </citation>
    <scope>NUCLEOTIDE SEQUENCE</scope>
    <source>
        <tissue evidence="10">Whole body</tissue>
    </source>
</reference>
<dbReference type="InterPro" id="IPR011496">
    <property type="entry name" value="O-GlcNAcase_cat"/>
</dbReference>
<accession>A0A8J5VC12</accession>
<dbReference type="PANTHER" id="PTHR13170:SF16">
    <property type="entry name" value="PROTEIN O-GLCNACASE"/>
    <property type="match status" value="1"/>
</dbReference>
<evidence type="ECO:0000313" key="11">
    <source>
        <dbReference type="Proteomes" id="UP000729913"/>
    </source>
</evidence>
<feature type="compositionally biased region" description="Polar residues" evidence="8">
    <location>
        <begin position="503"/>
        <end position="514"/>
    </location>
</feature>
<comment type="catalytic activity">
    <reaction evidence="5">
        <text>3-O-(N-acetyl-beta-D-glucosaminyl)-L-threonyl-[protein] + H2O = L-threonyl-[protein] + N-acetyl-D-glucosamine</text>
        <dbReference type="Rhea" id="RHEA:48892"/>
        <dbReference type="Rhea" id="RHEA-COMP:11060"/>
        <dbReference type="Rhea" id="RHEA-COMP:12252"/>
        <dbReference type="ChEBI" id="CHEBI:15377"/>
        <dbReference type="ChEBI" id="CHEBI:30013"/>
        <dbReference type="ChEBI" id="CHEBI:90840"/>
        <dbReference type="ChEBI" id="CHEBI:506227"/>
        <dbReference type="EC" id="3.2.1.169"/>
    </reaction>
</comment>
<evidence type="ECO:0000256" key="6">
    <source>
        <dbReference type="ARBA" id="ARBA00066938"/>
    </source>
</evidence>
<feature type="compositionally biased region" description="Gly residues" evidence="8">
    <location>
        <begin position="462"/>
        <end position="471"/>
    </location>
</feature>
<comment type="caution">
    <text evidence="10">The sequence shown here is derived from an EMBL/GenBank/DDBJ whole genome shotgun (WGS) entry which is preliminary data.</text>
</comment>
<dbReference type="AlphaFoldDB" id="A0A8J5VC12"/>
<dbReference type="FunFam" id="3.20.20.80:FF:000009">
    <property type="entry name" value="O-GlcNAcase BT_4395"/>
    <property type="match status" value="1"/>
</dbReference>
<evidence type="ECO:0000256" key="3">
    <source>
        <dbReference type="ARBA" id="ARBA00030512"/>
    </source>
</evidence>
<keyword evidence="11" id="KW-1185">Reference proteome</keyword>
<keyword evidence="2" id="KW-0326">Glycosidase</keyword>
<protein>
    <recommendedName>
        <fullName evidence="6">protein O-GlcNAcase</fullName>
        <ecNumber evidence="6">3.2.1.169</ecNumber>
    </recommendedName>
    <alternativeName>
        <fullName evidence="3">Beta-N-acetylhexosaminidase</fullName>
    </alternativeName>
    <alternativeName>
        <fullName evidence="7">Beta-hexosaminidase</fullName>
    </alternativeName>
</protein>
<feature type="compositionally biased region" description="Polar residues" evidence="8">
    <location>
        <begin position="523"/>
        <end position="534"/>
    </location>
</feature>
<dbReference type="GO" id="GO:0016231">
    <property type="term" value="F:beta-N-acetylglucosaminidase activity"/>
    <property type="evidence" value="ECO:0007669"/>
    <property type="project" value="TreeGrafter"/>
</dbReference>
<organism evidence="10 11">
    <name type="scientific">Cotesia typhae</name>
    <dbReference type="NCBI Taxonomy" id="2053667"/>
    <lineage>
        <taxon>Eukaryota</taxon>
        <taxon>Metazoa</taxon>
        <taxon>Ecdysozoa</taxon>
        <taxon>Arthropoda</taxon>
        <taxon>Hexapoda</taxon>
        <taxon>Insecta</taxon>
        <taxon>Pterygota</taxon>
        <taxon>Neoptera</taxon>
        <taxon>Endopterygota</taxon>
        <taxon>Hymenoptera</taxon>
        <taxon>Apocrita</taxon>
        <taxon>Ichneumonoidea</taxon>
        <taxon>Braconidae</taxon>
        <taxon>Microgastrinae</taxon>
        <taxon>Cotesia</taxon>
    </lineage>
</organism>
<evidence type="ECO:0000313" key="10">
    <source>
        <dbReference type="EMBL" id="KAG8040189.1"/>
    </source>
</evidence>
<evidence type="ECO:0000256" key="2">
    <source>
        <dbReference type="ARBA" id="ARBA00023295"/>
    </source>
</evidence>
<name>A0A8J5VC12_9HYME</name>
<evidence type="ECO:0000256" key="8">
    <source>
        <dbReference type="SAM" id="MobiDB-lite"/>
    </source>
</evidence>
<keyword evidence="1" id="KW-0378">Hydrolase</keyword>
<reference evidence="10" key="2">
    <citation type="submission" date="2021-04" db="EMBL/GenBank/DDBJ databases">
        <title>Genome-wide patterns of bracovirus chromosomal integration into multiple host tissues during parasitism.</title>
        <authorList>
            <person name="Chebbi M.A.C."/>
        </authorList>
    </citation>
    <scope>NUCLEOTIDE SEQUENCE</scope>
    <source>
        <tissue evidence="10">Whole body</tissue>
    </source>
</reference>
<dbReference type="PROSITE" id="PS52009">
    <property type="entry name" value="GH84"/>
    <property type="match status" value="1"/>
</dbReference>
<feature type="region of interest" description="Disordered" evidence="8">
    <location>
        <begin position="441"/>
        <end position="534"/>
    </location>
</feature>
<evidence type="ECO:0000259" key="9">
    <source>
        <dbReference type="PROSITE" id="PS52009"/>
    </source>
</evidence>
<sequence length="860" mass="94358">MTETNGTNNSNIKNGNFICGVVEGFYGRPWTSEQRKDLFQKMKKWGMDSYLYAPKDDYKHRAFWRDLYTVEEAEHLTGLITSARDSGITFYYALSPGLDITYSSVKEVTALKRKLEQVSQFGCTAFALLFDDIEPEMSEADKEVFQSFAHAQVSVTNDIFQHLGQPKFLLCPTQYCATRAMPNVPSSEYLNTLGSKLAQEIDIMWTGPKVISRLLTPESIEEITEVLRRPPVIWDNLHANDYDQKRVFLGPYSGRSPDLIPKLRGVLTNPNCEYGANFIAIHTLAQWSRCNVDGKRDLSLNDTVSADIKLETETEDGVVGEDVPSTLSPNMYHPRHALKAAIKDWLGEFSKKKAAWGVIAKPQPAVAPTVPIPIIPSVNTCMSLTATSTVSTVSSAPITAPGNTNHLAALAEVCSSVTSDFPGPTGPAMNSLVSDNKVEPVDTGTGTSNSGIGTACSENGPGTVGTVGTGGTEAQKVGTEDGTGARNQQENLESPEITEPMDCNTTPSNSPSQTVKDDEAMVENTSTCSGTSGSMQVEEVNGTQMIVETDGADGEGEKDKDKMLTIEDLGLLCDLFYLPFEHGGQGIQVLQEFNWLKMNRLFQRMTYCDNRELLYDLYSYIWDMRGVISLLNSYVKWLGKHFSPPLITESSAIINEAISPTEPNQPALPYLPSDEDAVYALCNQITGVTGTSAVADRLVGGFLTISPEFCMMVEDDSGLVGYALTALNIKTYYKKMAVAWIPELKAKYPLEDITNDLPESVQEAIRYFHSFSPEVPEQLSQQFPSLVMCSLLPTVTDQSIAKRLITCSLAALRANGSFGIHTTISAMDKESHEFYGKLGFVDYNQGQEELPGVVTMSRSF</sequence>
<evidence type="ECO:0000256" key="4">
    <source>
        <dbReference type="ARBA" id="ARBA00050933"/>
    </source>
</evidence>
<evidence type="ECO:0000256" key="5">
    <source>
        <dbReference type="ARBA" id="ARBA00052136"/>
    </source>
</evidence>
<dbReference type="EC" id="3.2.1.169" evidence="6"/>
<evidence type="ECO:0000256" key="7">
    <source>
        <dbReference type="ARBA" id="ARBA00076634"/>
    </source>
</evidence>
<feature type="domain" description="GH84" evidence="9">
    <location>
        <begin position="17"/>
        <end position="292"/>
    </location>
</feature>
<proteinExistence type="predicted"/>
<dbReference type="InterPro" id="IPR051822">
    <property type="entry name" value="Glycosyl_Hydrolase_84"/>
</dbReference>
<feature type="compositionally biased region" description="Low complexity" evidence="8">
    <location>
        <begin position="443"/>
        <end position="454"/>
    </location>
</feature>
<dbReference type="GO" id="GO:0102571">
    <property type="term" value="F:[protein]-3-O-(N-acetyl-D-glucosaminyl)-L-serine/L-threonine O-N-acetyl-alpha-D-glucosaminase activity"/>
    <property type="evidence" value="ECO:0007669"/>
    <property type="project" value="UniProtKB-EC"/>
</dbReference>
<comment type="catalytic activity">
    <reaction evidence="4">
        <text>3-O-(N-acetyl-beta-D-glucosaminyl)-L-seryl-[protein] + H2O = N-acetyl-D-glucosamine + L-seryl-[protein]</text>
        <dbReference type="Rhea" id="RHEA:48876"/>
        <dbReference type="Rhea" id="RHEA-COMP:9863"/>
        <dbReference type="Rhea" id="RHEA-COMP:12251"/>
        <dbReference type="ChEBI" id="CHEBI:15377"/>
        <dbReference type="ChEBI" id="CHEBI:29999"/>
        <dbReference type="ChEBI" id="CHEBI:90838"/>
        <dbReference type="ChEBI" id="CHEBI:506227"/>
        <dbReference type="EC" id="3.2.1.169"/>
    </reaction>
</comment>
<dbReference type="Proteomes" id="UP000729913">
    <property type="component" value="Unassembled WGS sequence"/>
</dbReference>